<dbReference type="PANTHER" id="PTHR47199">
    <property type="entry name" value="PHOTOSYSTEM II STABILITY/ASSEMBLY FACTOR HCF136, CHLOROPLASTIC"/>
    <property type="match status" value="1"/>
</dbReference>
<feature type="chain" id="PRO_5041950677" description="Photosynthesis system II assembly factor Ycf48/Hcf136-like domain-containing protein" evidence="3">
    <location>
        <begin position="27"/>
        <end position="180"/>
    </location>
</feature>
<dbReference type="SUPFAM" id="SSF110296">
    <property type="entry name" value="Oligoxyloglucan reducing end-specific cellobiohydrolase"/>
    <property type="match status" value="1"/>
</dbReference>
<dbReference type="GO" id="GO:0009523">
    <property type="term" value="C:photosystem II"/>
    <property type="evidence" value="ECO:0007669"/>
    <property type="project" value="UniProtKB-KW"/>
</dbReference>
<feature type="domain" description="Photosynthesis system II assembly factor Ycf48/Hcf136-like" evidence="4">
    <location>
        <begin position="107"/>
        <end position="178"/>
    </location>
</feature>
<accession>A0AAE0GY81</accession>
<dbReference type="Gene3D" id="2.130.10.10">
    <property type="entry name" value="YVTN repeat-like/Quinoprotein amine dehydrogenase"/>
    <property type="match status" value="1"/>
</dbReference>
<keyword evidence="2" id="KW-0604">Photosystem II</keyword>
<evidence type="ECO:0000313" key="5">
    <source>
        <dbReference type="EMBL" id="KAK3286395.1"/>
    </source>
</evidence>
<dbReference type="InterPro" id="IPR015943">
    <property type="entry name" value="WD40/YVTN_repeat-like_dom_sf"/>
</dbReference>
<dbReference type="AlphaFoldDB" id="A0AAE0GY81"/>
<feature type="non-terminal residue" evidence="5">
    <location>
        <position position="180"/>
    </location>
</feature>
<dbReference type="Pfam" id="PF14870">
    <property type="entry name" value="PSII_BNR"/>
    <property type="match status" value="1"/>
</dbReference>
<feature type="signal peptide" evidence="3">
    <location>
        <begin position="1"/>
        <end position="26"/>
    </location>
</feature>
<dbReference type="EMBL" id="LGRX02001290">
    <property type="protein sequence ID" value="KAK3286395.1"/>
    <property type="molecule type" value="Genomic_DNA"/>
</dbReference>
<name>A0AAE0GY81_9CHLO</name>
<evidence type="ECO:0000313" key="6">
    <source>
        <dbReference type="Proteomes" id="UP001190700"/>
    </source>
</evidence>
<evidence type="ECO:0000259" key="4">
    <source>
        <dbReference type="Pfam" id="PF14870"/>
    </source>
</evidence>
<organism evidence="5 6">
    <name type="scientific">Cymbomonas tetramitiformis</name>
    <dbReference type="NCBI Taxonomy" id="36881"/>
    <lineage>
        <taxon>Eukaryota</taxon>
        <taxon>Viridiplantae</taxon>
        <taxon>Chlorophyta</taxon>
        <taxon>Pyramimonadophyceae</taxon>
        <taxon>Pyramimonadales</taxon>
        <taxon>Pyramimonadaceae</taxon>
        <taxon>Cymbomonas</taxon>
    </lineage>
</organism>
<keyword evidence="1" id="KW-0602">Photosynthesis</keyword>
<evidence type="ECO:0000256" key="2">
    <source>
        <dbReference type="ARBA" id="ARBA00023276"/>
    </source>
</evidence>
<proteinExistence type="predicted"/>
<dbReference type="Proteomes" id="UP001190700">
    <property type="component" value="Unassembled WGS sequence"/>
</dbReference>
<protein>
    <recommendedName>
        <fullName evidence="4">Photosynthesis system II assembly factor Ycf48/Hcf136-like domain-containing protein</fullName>
    </recommendedName>
</protein>
<dbReference type="GO" id="GO:0015979">
    <property type="term" value="P:photosynthesis"/>
    <property type="evidence" value="ECO:0007669"/>
    <property type="project" value="UniProtKB-KW"/>
</dbReference>
<evidence type="ECO:0000256" key="3">
    <source>
        <dbReference type="SAM" id="SignalP"/>
    </source>
</evidence>
<dbReference type="InterPro" id="IPR028203">
    <property type="entry name" value="PSII_CF48-like_dom"/>
</dbReference>
<keyword evidence="3" id="KW-0732">Signal</keyword>
<sequence>MWARGSSVPALPQITLALGMIALTDGWGWKEEEAGIRHNLHDVTLLSDNIAYAVGEGDTIARTNDAGRSWFVTDSGLNNLPDCDLSDPSCVKDPAWDNYVAYSWHAVQFLGFPTGWIAGSHGTLLKTDDGGNSWAAQDLGLPQTVVLRAVAIVGELSVYAAGSEGTIVHTADGGATWVKQ</sequence>
<dbReference type="PANTHER" id="PTHR47199:SF2">
    <property type="entry name" value="PHOTOSYSTEM II STABILITY_ASSEMBLY FACTOR HCF136, CHLOROPLASTIC"/>
    <property type="match status" value="1"/>
</dbReference>
<keyword evidence="6" id="KW-1185">Reference proteome</keyword>
<reference evidence="5 6" key="1">
    <citation type="journal article" date="2015" name="Genome Biol. Evol.">
        <title>Comparative Genomics of a Bacterivorous Green Alga Reveals Evolutionary Causalities and Consequences of Phago-Mixotrophic Mode of Nutrition.</title>
        <authorList>
            <person name="Burns J.A."/>
            <person name="Paasch A."/>
            <person name="Narechania A."/>
            <person name="Kim E."/>
        </authorList>
    </citation>
    <scope>NUCLEOTIDE SEQUENCE [LARGE SCALE GENOMIC DNA]</scope>
    <source>
        <strain evidence="5 6">PLY_AMNH</strain>
    </source>
</reference>
<evidence type="ECO:0000256" key="1">
    <source>
        <dbReference type="ARBA" id="ARBA00022531"/>
    </source>
</evidence>
<gene>
    <name evidence="5" type="ORF">CYMTET_6046</name>
</gene>
<comment type="caution">
    <text evidence="5">The sequence shown here is derived from an EMBL/GenBank/DDBJ whole genome shotgun (WGS) entry which is preliminary data.</text>
</comment>